<reference evidence="2" key="3">
    <citation type="submission" date="2025-09" db="UniProtKB">
        <authorList>
            <consortium name="Ensembl"/>
        </authorList>
    </citation>
    <scope>IDENTIFICATION</scope>
</reference>
<dbReference type="AlphaFoldDB" id="A0A803T4R9"/>
<feature type="region of interest" description="Disordered" evidence="1">
    <location>
        <begin position="56"/>
        <end position="79"/>
    </location>
</feature>
<reference evidence="2" key="1">
    <citation type="submission" date="2009-12" db="EMBL/GenBank/DDBJ databases">
        <title>The Genome Sequence of Anolis carolinensis (Green Anole Lizard).</title>
        <authorList>
            <consortium name="The Genome Sequencing Platform"/>
            <person name="Di Palma F."/>
            <person name="Alfoldi J."/>
            <person name="Heiman D."/>
            <person name="Young S."/>
            <person name="Grabherr M."/>
            <person name="Johnson J."/>
            <person name="Lander E.S."/>
            <person name="Lindblad-Toh K."/>
        </authorList>
    </citation>
    <scope>NUCLEOTIDE SEQUENCE [LARGE SCALE GENOMIC DNA]</scope>
    <source>
        <strain evidence="2">JBL SC #1</strain>
    </source>
</reference>
<dbReference type="InterPro" id="IPR027417">
    <property type="entry name" value="P-loop_NTPase"/>
</dbReference>
<evidence type="ECO:0000313" key="2">
    <source>
        <dbReference type="Ensembl" id="ENSACAP00000030209.1"/>
    </source>
</evidence>
<dbReference type="InParanoid" id="A0A803T4R9"/>
<dbReference type="Ensembl" id="ENSACAT00000056728.1">
    <property type="protein sequence ID" value="ENSACAP00000030209.1"/>
    <property type="gene ID" value="ENSACAG00000045259.1"/>
</dbReference>
<dbReference type="SUPFAM" id="SSF52540">
    <property type="entry name" value="P-loop containing nucleoside triphosphate hydrolases"/>
    <property type="match status" value="1"/>
</dbReference>
<organism evidence="2 3">
    <name type="scientific">Anolis carolinensis</name>
    <name type="common">Green anole</name>
    <name type="synonym">American chameleon</name>
    <dbReference type="NCBI Taxonomy" id="28377"/>
    <lineage>
        <taxon>Eukaryota</taxon>
        <taxon>Metazoa</taxon>
        <taxon>Chordata</taxon>
        <taxon>Craniata</taxon>
        <taxon>Vertebrata</taxon>
        <taxon>Euteleostomi</taxon>
        <taxon>Lepidosauria</taxon>
        <taxon>Squamata</taxon>
        <taxon>Bifurcata</taxon>
        <taxon>Unidentata</taxon>
        <taxon>Episquamata</taxon>
        <taxon>Toxicofera</taxon>
        <taxon>Iguania</taxon>
        <taxon>Dactyloidae</taxon>
        <taxon>Anolis</taxon>
    </lineage>
</organism>
<evidence type="ECO:0008006" key="4">
    <source>
        <dbReference type="Google" id="ProtNLM"/>
    </source>
</evidence>
<dbReference type="Proteomes" id="UP000001646">
    <property type="component" value="Unplaced"/>
</dbReference>
<reference evidence="2" key="2">
    <citation type="submission" date="2025-08" db="UniProtKB">
        <authorList>
            <consortium name="Ensembl"/>
        </authorList>
    </citation>
    <scope>IDENTIFICATION</scope>
</reference>
<keyword evidence="3" id="KW-1185">Reference proteome</keyword>
<sequence>MPGVPSVSSVASPFPAGPDPEEHYDFLFKLVLIGDTRVGKTCLVQRFKTGAFDERQGNTIGDVSEGASGRGLRRLQRPK</sequence>
<protein>
    <recommendedName>
        <fullName evidence="4">RAB43, member RAS oncogene family</fullName>
    </recommendedName>
</protein>
<accession>A0A803T4R9</accession>
<evidence type="ECO:0000313" key="3">
    <source>
        <dbReference type="Proteomes" id="UP000001646"/>
    </source>
</evidence>
<dbReference type="GeneTree" id="ENSGT00940000161980"/>
<proteinExistence type="predicted"/>
<evidence type="ECO:0000256" key="1">
    <source>
        <dbReference type="SAM" id="MobiDB-lite"/>
    </source>
</evidence>
<name>A0A803T4R9_ANOCA</name>
<dbReference type="Pfam" id="PF08477">
    <property type="entry name" value="Roc"/>
    <property type="match status" value="1"/>
</dbReference>
<dbReference type="Gene3D" id="3.40.50.300">
    <property type="entry name" value="P-loop containing nucleotide triphosphate hydrolases"/>
    <property type="match status" value="1"/>
</dbReference>